<gene>
    <name evidence="1" type="ORF">OTI717_LOCUS41213</name>
</gene>
<sequence length="35" mass="4076">MSSKLLNTTSTNLISFPSIRLFPHSPNYIPIYFFQ</sequence>
<dbReference type="EMBL" id="CAJOAX010038914">
    <property type="protein sequence ID" value="CAF4274320.1"/>
    <property type="molecule type" value="Genomic_DNA"/>
</dbReference>
<evidence type="ECO:0000313" key="2">
    <source>
        <dbReference type="Proteomes" id="UP000663823"/>
    </source>
</evidence>
<dbReference type="AlphaFoldDB" id="A0A820G5K9"/>
<dbReference type="Proteomes" id="UP000663823">
    <property type="component" value="Unassembled WGS sequence"/>
</dbReference>
<comment type="caution">
    <text evidence="1">The sequence shown here is derived from an EMBL/GenBank/DDBJ whole genome shotgun (WGS) entry which is preliminary data.</text>
</comment>
<reference evidence="1" key="1">
    <citation type="submission" date="2021-02" db="EMBL/GenBank/DDBJ databases">
        <authorList>
            <person name="Nowell W R."/>
        </authorList>
    </citation>
    <scope>NUCLEOTIDE SEQUENCE</scope>
</reference>
<evidence type="ECO:0000313" key="1">
    <source>
        <dbReference type="EMBL" id="CAF4274320.1"/>
    </source>
</evidence>
<accession>A0A820G5K9</accession>
<feature type="non-terminal residue" evidence="1">
    <location>
        <position position="1"/>
    </location>
</feature>
<protein>
    <submittedName>
        <fullName evidence="1">Uncharacterized protein</fullName>
    </submittedName>
</protein>
<proteinExistence type="predicted"/>
<organism evidence="1 2">
    <name type="scientific">Rotaria sordida</name>
    <dbReference type="NCBI Taxonomy" id="392033"/>
    <lineage>
        <taxon>Eukaryota</taxon>
        <taxon>Metazoa</taxon>
        <taxon>Spiralia</taxon>
        <taxon>Gnathifera</taxon>
        <taxon>Rotifera</taxon>
        <taxon>Eurotatoria</taxon>
        <taxon>Bdelloidea</taxon>
        <taxon>Philodinida</taxon>
        <taxon>Philodinidae</taxon>
        <taxon>Rotaria</taxon>
    </lineage>
</organism>
<name>A0A820G5K9_9BILA</name>